<comment type="caution">
    <text evidence="5">The sequence shown here is derived from an EMBL/GenBank/DDBJ whole genome shotgun (WGS) entry which is preliminary data.</text>
</comment>
<accession>A0A2G6EAJ9</accession>
<protein>
    <recommendedName>
        <fullName evidence="4">HTH lacI-type domain-containing protein</fullName>
    </recommendedName>
</protein>
<dbReference type="CDD" id="cd06267">
    <property type="entry name" value="PBP1_LacI_sugar_binding-like"/>
    <property type="match status" value="1"/>
</dbReference>
<name>A0A2G6EAJ9_9BACT</name>
<dbReference type="AlphaFoldDB" id="A0A2G6EAJ9"/>
<evidence type="ECO:0000259" key="4">
    <source>
        <dbReference type="PROSITE" id="PS50932"/>
    </source>
</evidence>
<dbReference type="Pfam" id="PF00356">
    <property type="entry name" value="LacI"/>
    <property type="match status" value="1"/>
</dbReference>
<dbReference type="SMART" id="SM00354">
    <property type="entry name" value="HTH_LACI"/>
    <property type="match status" value="1"/>
</dbReference>
<proteinExistence type="predicted"/>
<dbReference type="InterPro" id="IPR000843">
    <property type="entry name" value="HTH_LacI"/>
</dbReference>
<dbReference type="InterPro" id="IPR028082">
    <property type="entry name" value="Peripla_BP_I"/>
</dbReference>
<dbReference type="SUPFAM" id="SSF47413">
    <property type="entry name" value="lambda repressor-like DNA-binding domains"/>
    <property type="match status" value="1"/>
</dbReference>
<dbReference type="Gene3D" id="3.40.50.2300">
    <property type="match status" value="2"/>
</dbReference>
<dbReference type="GO" id="GO:0003700">
    <property type="term" value="F:DNA-binding transcription factor activity"/>
    <property type="evidence" value="ECO:0007669"/>
    <property type="project" value="TreeGrafter"/>
</dbReference>
<dbReference type="CDD" id="cd01392">
    <property type="entry name" value="HTH_LacI"/>
    <property type="match status" value="1"/>
</dbReference>
<dbReference type="SUPFAM" id="SSF53822">
    <property type="entry name" value="Periplasmic binding protein-like I"/>
    <property type="match status" value="1"/>
</dbReference>
<dbReference type="PRINTS" id="PR00036">
    <property type="entry name" value="HTHLACI"/>
</dbReference>
<evidence type="ECO:0000256" key="2">
    <source>
        <dbReference type="ARBA" id="ARBA00023125"/>
    </source>
</evidence>
<keyword evidence="2" id="KW-0238">DNA-binding</keyword>
<dbReference type="PROSITE" id="PS50932">
    <property type="entry name" value="HTH_LACI_2"/>
    <property type="match status" value="1"/>
</dbReference>
<reference evidence="5 6" key="1">
    <citation type="submission" date="2017-10" db="EMBL/GenBank/DDBJ databases">
        <title>Novel microbial diversity and functional potential in the marine mammal oral microbiome.</title>
        <authorList>
            <person name="Dudek N.K."/>
            <person name="Sun C.L."/>
            <person name="Burstein D."/>
            <person name="Kantor R.S."/>
            <person name="Aliaga Goltsman D.S."/>
            <person name="Bik E.M."/>
            <person name="Thomas B.C."/>
            <person name="Banfield J.F."/>
            <person name="Relman D.A."/>
        </authorList>
    </citation>
    <scope>NUCLEOTIDE SEQUENCE [LARGE SCALE GENOMIC DNA]</scope>
    <source>
        <strain evidence="5">DOLZORAL124_49_17</strain>
    </source>
</reference>
<dbReference type="InterPro" id="IPR001761">
    <property type="entry name" value="Peripla_BP/Lac1_sug-bd_dom"/>
</dbReference>
<keyword evidence="1" id="KW-0805">Transcription regulation</keyword>
<evidence type="ECO:0000256" key="3">
    <source>
        <dbReference type="ARBA" id="ARBA00023163"/>
    </source>
</evidence>
<dbReference type="PANTHER" id="PTHR30146:SF109">
    <property type="entry name" value="HTH-TYPE TRANSCRIPTIONAL REGULATOR GALS"/>
    <property type="match status" value="1"/>
</dbReference>
<gene>
    <name evidence="5" type="ORF">CSB45_01560</name>
</gene>
<dbReference type="Gene3D" id="1.10.260.40">
    <property type="entry name" value="lambda repressor-like DNA-binding domains"/>
    <property type="match status" value="1"/>
</dbReference>
<keyword evidence="3" id="KW-0804">Transcription</keyword>
<dbReference type="InterPro" id="IPR010982">
    <property type="entry name" value="Lambda_DNA-bd_dom_sf"/>
</dbReference>
<dbReference type="GO" id="GO:0000976">
    <property type="term" value="F:transcription cis-regulatory region binding"/>
    <property type="evidence" value="ECO:0007669"/>
    <property type="project" value="TreeGrafter"/>
</dbReference>
<evidence type="ECO:0000313" key="5">
    <source>
        <dbReference type="EMBL" id="PID59119.1"/>
    </source>
</evidence>
<organism evidence="5 6">
    <name type="scientific">candidate division KSB3 bacterium</name>
    <dbReference type="NCBI Taxonomy" id="2044937"/>
    <lineage>
        <taxon>Bacteria</taxon>
        <taxon>candidate division KSB3</taxon>
    </lineage>
</organism>
<evidence type="ECO:0000256" key="1">
    <source>
        <dbReference type="ARBA" id="ARBA00023015"/>
    </source>
</evidence>
<feature type="domain" description="HTH lacI-type" evidence="4">
    <location>
        <begin position="8"/>
        <end position="62"/>
    </location>
</feature>
<dbReference type="Pfam" id="PF00532">
    <property type="entry name" value="Peripla_BP_1"/>
    <property type="match status" value="1"/>
</dbReference>
<dbReference type="Proteomes" id="UP000229740">
    <property type="component" value="Unassembled WGS sequence"/>
</dbReference>
<sequence>MKDTASKPTIEDVAHACGVSASTVSRVINKSSPVSRVLQKRVEEAIQEIGFQPRRKTPRVRAERIGLMVPNPLNPRFAELINAAQKEADRQGLNLAVFDATENPEFQQHRLHLLKRWPLDGLIVIDTQIPADRLVKFHEQEHIPLVVSRSVEIPELPCIMTDYATVTQQAINYLISLGHKKIACISGLPEWESSKIILTSIKRTLADAGLCFLPELYRCCFPTIEESAQLASNLLDVPREQRPSAIMAFNDLSAIGALHSAKSLGLLVPQDLSISGFGDIMMAAYTTPPLTTISQPSSNIGQLSIRKLSELMNTRLSTTGGFTLLKCSFIVRESTGPCPE</sequence>
<dbReference type="PANTHER" id="PTHR30146">
    <property type="entry name" value="LACI-RELATED TRANSCRIPTIONAL REPRESSOR"/>
    <property type="match status" value="1"/>
</dbReference>
<dbReference type="EMBL" id="PDPS01000020">
    <property type="protein sequence ID" value="PID59119.1"/>
    <property type="molecule type" value="Genomic_DNA"/>
</dbReference>
<evidence type="ECO:0000313" key="6">
    <source>
        <dbReference type="Proteomes" id="UP000229740"/>
    </source>
</evidence>